<keyword evidence="6 11" id="KW-0479">Metal-binding</keyword>
<keyword evidence="7 11" id="KW-0274">FAD</keyword>
<keyword evidence="8 11" id="KW-0460">Magnesium</keyword>
<dbReference type="PIRSF" id="PIRSF006268">
    <property type="entry name" value="ApbE"/>
    <property type="match status" value="1"/>
</dbReference>
<dbReference type="Gene3D" id="3.10.520.10">
    <property type="entry name" value="ApbE-like domains"/>
    <property type="match status" value="1"/>
</dbReference>
<keyword evidence="5 11" id="KW-0808">Transferase</keyword>
<protein>
    <recommendedName>
        <fullName evidence="3 11">FAD:protein FMN transferase</fullName>
        <ecNumber evidence="2 11">2.7.1.180</ecNumber>
    </recommendedName>
    <alternativeName>
        <fullName evidence="9 11">Flavin transferase</fullName>
    </alternativeName>
</protein>
<keyword evidence="14" id="KW-1185">Reference proteome</keyword>
<comment type="catalytic activity">
    <reaction evidence="10 11">
        <text>L-threonyl-[protein] + FAD = FMN-L-threonyl-[protein] + AMP + H(+)</text>
        <dbReference type="Rhea" id="RHEA:36847"/>
        <dbReference type="Rhea" id="RHEA-COMP:11060"/>
        <dbReference type="Rhea" id="RHEA-COMP:11061"/>
        <dbReference type="ChEBI" id="CHEBI:15378"/>
        <dbReference type="ChEBI" id="CHEBI:30013"/>
        <dbReference type="ChEBI" id="CHEBI:57692"/>
        <dbReference type="ChEBI" id="CHEBI:74257"/>
        <dbReference type="ChEBI" id="CHEBI:456215"/>
        <dbReference type="EC" id="2.7.1.180"/>
    </reaction>
</comment>
<dbReference type="EMBL" id="JAGQDG010000003">
    <property type="protein sequence ID" value="MBQ0935653.1"/>
    <property type="molecule type" value="Genomic_DNA"/>
</dbReference>
<dbReference type="InterPro" id="IPR003374">
    <property type="entry name" value="ApbE-like_sf"/>
</dbReference>
<organism evidence="13 14">
    <name type="scientific">Ideonella paludis</name>
    <dbReference type="NCBI Taxonomy" id="1233411"/>
    <lineage>
        <taxon>Bacteria</taxon>
        <taxon>Pseudomonadati</taxon>
        <taxon>Pseudomonadota</taxon>
        <taxon>Betaproteobacteria</taxon>
        <taxon>Burkholderiales</taxon>
        <taxon>Sphaerotilaceae</taxon>
        <taxon>Ideonella</taxon>
    </lineage>
</organism>
<evidence type="ECO:0000256" key="3">
    <source>
        <dbReference type="ARBA" id="ARBA00016337"/>
    </source>
</evidence>
<sequence length="321" mass="34896">MLSSAPQQRGLAWAPPEAAEPTEHDLGFSFVALGGEAELRLTGHSQALLLEAVEAAQAEILRIERQYSRYRIDSVLSCINATAGTGCGIRVDDETAGLLHFADRLFQQSQGLFDITSGVWRRAWDFRSGRLPSEAELAALRPCVGWDKVRWDGESIYLQHAGMELDFGGFGKEYAADRAAAVLLSHGVNSGYVNLAGDIRVLGPHPSGRPWQMGLQHPRAPDTVMAHVAMTDGGLATSGDYERYFDVNGQRYCHLIDPRSGWPVQHWQSISVVAPLCIAAGSLSTCAMLMGAAGADWLRAQGARFLAVDAQGRMDGHLWTH</sequence>
<dbReference type="Pfam" id="PF02424">
    <property type="entry name" value="ApbE"/>
    <property type="match status" value="1"/>
</dbReference>
<evidence type="ECO:0000256" key="4">
    <source>
        <dbReference type="ARBA" id="ARBA00022630"/>
    </source>
</evidence>
<accession>A0ABS5DWX6</accession>
<dbReference type="RefSeq" id="WP_210808778.1">
    <property type="nucleotide sequence ID" value="NZ_JAGQDG010000003.1"/>
</dbReference>
<evidence type="ECO:0000313" key="13">
    <source>
        <dbReference type="EMBL" id="MBQ0935653.1"/>
    </source>
</evidence>
<evidence type="ECO:0000256" key="1">
    <source>
        <dbReference type="ARBA" id="ARBA00001946"/>
    </source>
</evidence>
<comment type="cofactor">
    <cofactor evidence="1">
        <name>Mg(2+)</name>
        <dbReference type="ChEBI" id="CHEBI:18420"/>
    </cofactor>
</comment>
<evidence type="ECO:0000256" key="2">
    <source>
        <dbReference type="ARBA" id="ARBA00011955"/>
    </source>
</evidence>
<keyword evidence="4 11" id="KW-0285">Flavoprotein</keyword>
<evidence type="ECO:0000256" key="8">
    <source>
        <dbReference type="ARBA" id="ARBA00022842"/>
    </source>
</evidence>
<dbReference type="EC" id="2.7.1.180" evidence="2 11"/>
<evidence type="ECO:0000313" key="14">
    <source>
        <dbReference type="Proteomes" id="UP000672097"/>
    </source>
</evidence>
<comment type="similarity">
    <text evidence="11">Belongs to the ApbE family.</text>
</comment>
<dbReference type="PANTHER" id="PTHR30040">
    <property type="entry name" value="THIAMINE BIOSYNTHESIS LIPOPROTEIN APBE"/>
    <property type="match status" value="1"/>
</dbReference>
<dbReference type="PANTHER" id="PTHR30040:SF2">
    <property type="entry name" value="FAD:PROTEIN FMN TRANSFERASE"/>
    <property type="match status" value="1"/>
</dbReference>
<keyword evidence="12" id="KW-0175">Coiled coil</keyword>
<dbReference type="SUPFAM" id="SSF143631">
    <property type="entry name" value="ApbE-like"/>
    <property type="match status" value="1"/>
</dbReference>
<gene>
    <name evidence="13" type="ORF">KAK11_09960</name>
</gene>
<evidence type="ECO:0000256" key="9">
    <source>
        <dbReference type="ARBA" id="ARBA00031306"/>
    </source>
</evidence>
<feature type="coiled-coil region" evidence="12">
    <location>
        <begin position="46"/>
        <end position="73"/>
    </location>
</feature>
<evidence type="ECO:0000256" key="11">
    <source>
        <dbReference type="PIRNR" id="PIRNR006268"/>
    </source>
</evidence>
<dbReference type="InterPro" id="IPR024932">
    <property type="entry name" value="ApbE"/>
</dbReference>
<evidence type="ECO:0000256" key="12">
    <source>
        <dbReference type="SAM" id="Coils"/>
    </source>
</evidence>
<evidence type="ECO:0000256" key="7">
    <source>
        <dbReference type="ARBA" id="ARBA00022827"/>
    </source>
</evidence>
<comment type="caution">
    <text evidence="13">The sequence shown here is derived from an EMBL/GenBank/DDBJ whole genome shotgun (WGS) entry which is preliminary data.</text>
</comment>
<name>A0ABS5DWX6_9BURK</name>
<dbReference type="GO" id="GO:0016740">
    <property type="term" value="F:transferase activity"/>
    <property type="evidence" value="ECO:0007669"/>
    <property type="project" value="UniProtKB-KW"/>
</dbReference>
<evidence type="ECO:0000256" key="10">
    <source>
        <dbReference type="ARBA" id="ARBA00048540"/>
    </source>
</evidence>
<evidence type="ECO:0000256" key="5">
    <source>
        <dbReference type="ARBA" id="ARBA00022679"/>
    </source>
</evidence>
<dbReference type="Proteomes" id="UP000672097">
    <property type="component" value="Unassembled WGS sequence"/>
</dbReference>
<proteinExistence type="inferred from homology"/>
<evidence type="ECO:0000256" key="6">
    <source>
        <dbReference type="ARBA" id="ARBA00022723"/>
    </source>
</evidence>
<reference evidence="13 14" key="1">
    <citation type="submission" date="2021-04" db="EMBL/GenBank/DDBJ databases">
        <title>The genome sequence of type strain Ideonella paludis KCTC 32238.</title>
        <authorList>
            <person name="Liu Y."/>
        </authorList>
    </citation>
    <scope>NUCLEOTIDE SEQUENCE [LARGE SCALE GENOMIC DNA]</scope>
    <source>
        <strain evidence="13 14">KCTC 32238</strain>
    </source>
</reference>